<evidence type="ECO:0000313" key="7">
    <source>
        <dbReference type="EMBL" id="KAF8892329.1"/>
    </source>
</evidence>
<evidence type="ECO:0000256" key="6">
    <source>
        <dbReference type="SAM" id="Phobius"/>
    </source>
</evidence>
<evidence type="ECO:0000256" key="1">
    <source>
        <dbReference type="ARBA" id="ARBA00004141"/>
    </source>
</evidence>
<comment type="caution">
    <text evidence="7">The sequence shown here is derived from an EMBL/GenBank/DDBJ whole genome shotgun (WGS) entry which is preliminary data.</text>
</comment>
<keyword evidence="5 6" id="KW-0472">Membrane</keyword>
<evidence type="ECO:0000256" key="4">
    <source>
        <dbReference type="ARBA" id="ARBA00022989"/>
    </source>
</evidence>
<keyword evidence="2" id="KW-0813">Transport</keyword>
<dbReference type="Gene3D" id="1.20.1740.10">
    <property type="entry name" value="Amino acid/polyamine transporter I"/>
    <property type="match status" value="1"/>
</dbReference>
<proteinExistence type="predicted"/>
<keyword evidence="8" id="KW-1185">Reference proteome</keyword>
<protein>
    <recommendedName>
        <fullName evidence="9">Amino acid transporter</fullName>
    </recommendedName>
</protein>
<dbReference type="PANTHER" id="PTHR45649">
    <property type="entry name" value="AMINO-ACID PERMEASE BAT1"/>
    <property type="match status" value="1"/>
</dbReference>
<reference evidence="7" key="1">
    <citation type="submission" date="2020-11" db="EMBL/GenBank/DDBJ databases">
        <authorList>
            <consortium name="DOE Joint Genome Institute"/>
            <person name="Ahrendt S."/>
            <person name="Riley R."/>
            <person name="Andreopoulos W."/>
            <person name="LaButti K."/>
            <person name="Pangilinan J."/>
            <person name="Ruiz-duenas F.J."/>
            <person name="Barrasa J.M."/>
            <person name="Sanchez-Garcia M."/>
            <person name="Camarero S."/>
            <person name="Miyauchi S."/>
            <person name="Serrano A."/>
            <person name="Linde D."/>
            <person name="Babiker R."/>
            <person name="Drula E."/>
            <person name="Ayuso-Fernandez I."/>
            <person name="Pacheco R."/>
            <person name="Padilla G."/>
            <person name="Ferreira P."/>
            <person name="Barriuso J."/>
            <person name="Kellner H."/>
            <person name="Castanera R."/>
            <person name="Alfaro M."/>
            <person name="Ramirez L."/>
            <person name="Pisabarro A.G."/>
            <person name="Kuo A."/>
            <person name="Tritt A."/>
            <person name="Lipzen A."/>
            <person name="He G."/>
            <person name="Yan M."/>
            <person name="Ng V."/>
            <person name="Cullen D."/>
            <person name="Martin F."/>
            <person name="Rosso M.-N."/>
            <person name="Henrissat B."/>
            <person name="Hibbett D."/>
            <person name="Martinez A.T."/>
            <person name="Grigoriev I.V."/>
        </authorList>
    </citation>
    <scope>NUCLEOTIDE SEQUENCE</scope>
    <source>
        <strain evidence="7">AH 44721</strain>
    </source>
</reference>
<organism evidence="7 8">
    <name type="scientific">Gymnopilus junonius</name>
    <name type="common">Spectacular rustgill mushroom</name>
    <name type="synonym">Gymnopilus spectabilis subsp. junonius</name>
    <dbReference type="NCBI Taxonomy" id="109634"/>
    <lineage>
        <taxon>Eukaryota</taxon>
        <taxon>Fungi</taxon>
        <taxon>Dikarya</taxon>
        <taxon>Basidiomycota</taxon>
        <taxon>Agaricomycotina</taxon>
        <taxon>Agaricomycetes</taxon>
        <taxon>Agaricomycetidae</taxon>
        <taxon>Agaricales</taxon>
        <taxon>Agaricineae</taxon>
        <taxon>Hymenogastraceae</taxon>
        <taxon>Gymnopilus</taxon>
    </lineage>
</organism>
<dbReference type="AlphaFoldDB" id="A0A9P5NHK6"/>
<gene>
    <name evidence="7" type="ORF">CPB84DRAFT_1848768</name>
</gene>
<dbReference type="Proteomes" id="UP000724874">
    <property type="component" value="Unassembled WGS sequence"/>
</dbReference>
<keyword evidence="4 6" id="KW-1133">Transmembrane helix</keyword>
<evidence type="ECO:0000256" key="3">
    <source>
        <dbReference type="ARBA" id="ARBA00022692"/>
    </source>
</evidence>
<dbReference type="GO" id="GO:0016020">
    <property type="term" value="C:membrane"/>
    <property type="evidence" value="ECO:0007669"/>
    <property type="project" value="UniProtKB-SubCell"/>
</dbReference>
<evidence type="ECO:0000256" key="2">
    <source>
        <dbReference type="ARBA" id="ARBA00022448"/>
    </source>
</evidence>
<comment type="subcellular location">
    <subcellularLocation>
        <location evidence="1">Membrane</location>
        <topology evidence="1">Multi-pass membrane protein</topology>
    </subcellularLocation>
</comment>
<sequence length="103" mass="11208">MKQVTVRVESTAVMDKDAELLTRLGYNQEFRRNFMPIELFGVGFSIIRLVPSPASMLVFSIPAYGGPAAVVWGWAVCGVFLTTIAVAMTELRSAAPTSGGLYY</sequence>
<feature type="transmembrane region" description="Helical" evidence="6">
    <location>
        <begin position="39"/>
        <end position="63"/>
    </location>
</feature>
<evidence type="ECO:0000313" key="8">
    <source>
        <dbReference type="Proteomes" id="UP000724874"/>
    </source>
</evidence>
<feature type="transmembrane region" description="Helical" evidence="6">
    <location>
        <begin position="69"/>
        <end position="88"/>
    </location>
</feature>
<dbReference type="EMBL" id="JADNYJ010000069">
    <property type="protein sequence ID" value="KAF8892329.1"/>
    <property type="molecule type" value="Genomic_DNA"/>
</dbReference>
<evidence type="ECO:0008006" key="9">
    <source>
        <dbReference type="Google" id="ProtNLM"/>
    </source>
</evidence>
<evidence type="ECO:0000256" key="5">
    <source>
        <dbReference type="ARBA" id="ARBA00023136"/>
    </source>
</evidence>
<name>A0A9P5NHK6_GYMJU</name>
<dbReference type="GO" id="GO:0022857">
    <property type="term" value="F:transmembrane transporter activity"/>
    <property type="evidence" value="ECO:0007669"/>
    <property type="project" value="UniProtKB-ARBA"/>
</dbReference>
<keyword evidence="3 6" id="KW-0812">Transmembrane</keyword>
<accession>A0A9P5NHK6</accession>
<dbReference type="OrthoDB" id="4476201at2759"/>
<dbReference type="PANTHER" id="PTHR45649:SF6">
    <property type="entry name" value="GABA-SPECIFIC PERMEASE"/>
    <property type="match status" value="1"/>
</dbReference>